<evidence type="ECO:0000313" key="1">
    <source>
        <dbReference type="EMBL" id="RNJ47874.1"/>
    </source>
</evidence>
<dbReference type="AlphaFoldDB" id="A0A3M9XIZ8"/>
<name>A0A3M9XIZ8_9HYPH</name>
<reference evidence="1 2" key="1">
    <citation type="submission" date="2018-08" db="EMBL/GenBank/DDBJ databases">
        <title>Genome sequence of Methylocystis hirsuta CSC1, a methanotroph able to accumulate PHAs.</title>
        <authorList>
            <person name="Bordel S."/>
            <person name="Rodriguez E."/>
            <person name="Gancedo J."/>
            <person name="Munoz R."/>
        </authorList>
    </citation>
    <scope>NUCLEOTIDE SEQUENCE [LARGE SCALE GENOMIC DNA]</scope>
    <source>
        <strain evidence="1 2">CSC1</strain>
    </source>
</reference>
<sequence length="64" mass="7632">MIAHRELDLDGFRIFTSSPRRSQYRWLWVRKKSRHPIERAPCSKSVQAAEFNGLHLVGRFSEFE</sequence>
<accession>A0A3M9XIZ8</accession>
<gene>
    <name evidence="1" type="ORF">D1O30_20625</name>
</gene>
<comment type="caution">
    <text evidence="1">The sequence shown here is derived from an EMBL/GenBank/DDBJ whole genome shotgun (WGS) entry which is preliminary data.</text>
</comment>
<dbReference type="Proteomes" id="UP000268623">
    <property type="component" value="Unassembled WGS sequence"/>
</dbReference>
<organism evidence="1 2">
    <name type="scientific">Methylocystis hirsuta</name>
    <dbReference type="NCBI Taxonomy" id="369798"/>
    <lineage>
        <taxon>Bacteria</taxon>
        <taxon>Pseudomonadati</taxon>
        <taxon>Pseudomonadota</taxon>
        <taxon>Alphaproteobacteria</taxon>
        <taxon>Hyphomicrobiales</taxon>
        <taxon>Methylocystaceae</taxon>
        <taxon>Methylocystis</taxon>
    </lineage>
</organism>
<protein>
    <submittedName>
        <fullName evidence="1">Uncharacterized protein</fullName>
    </submittedName>
</protein>
<evidence type="ECO:0000313" key="2">
    <source>
        <dbReference type="Proteomes" id="UP000268623"/>
    </source>
</evidence>
<keyword evidence="2" id="KW-1185">Reference proteome</keyword>
<proteinExistence type="predicted"/>
<dbReference type="EMBL" id="QWDD01000004">
    <property type="protein sequence ID" value="RNJ47874.1"/>
    <property type="molecule type" value="Genomic_DNA"/>
</dbReference>